<name>A0A7Z0C1J4_9ACTN</name>
<dbReference type="Proteomes" id="UP000537326">
    <property type="component" value="Unassembled WGS sequence"/>
</dbReference>
<sequence>MPGRRPSRCRAVLPVAAMGLALLLPGCAGPTVDPVAPTAPSATAAPADLVASIDQSRIHRVGRTVDVHLEAAATEGVRVTRVEIVSSRVEGAVWTGEEDLDPVAQLTLELPPGGCGGDPGFELALTYTVAGGPAWVSTVPATDLYGAVGRLLDRDCAASVLAEAATLVTGELRVVGGEGPDSVLELPVTLTPTGRRDDVVVRGFEDTVLLAQADGSASAADGRTRVRLGRGRGPVTLVLRVVPARCDPHVLAEDKVGTLFPIVVEAPGIAADVRPYLPLSDADRAALRRFVPRYCEW</sequence>
<keyword evidence="3" id="KW-1185">Reference proteome</keyword>
<comment type="caution">
    <text evidence="2">The sequence shown here is derived from an EMBL/GenBank/DDBJ whole genome shotgun (WGS) entry which is preliminary data.</text>
</comment>
<dbReference type="AlphaFoldDB" id="A0A7Z0C1J4"/>
<evidence type="ECO:0000313" key="3">
    <source>
        <dbReference type="Proteomes" id="UP000537326"/>
    </source>
</evidence>
<dbReference type="EMBL" id="JACBZI010000001">
    <property type="protein sequence ID" value="NYI09068.1"/>
    <property type="molecule type" value="Genomic_DNA"/>
</dbReference>
<organism evidence="2 3">
    <name type="scientific">Nocardioides marinus</name>
    <dbReference type="NCBI Taxonomy" id="374514"/>
    <lineage>
        <taxon>Bacteria</taxon>
        <taxon>Bacillati</taxon>
        <taxon>Actinomycetota</taxon>
        <taxon>Actinomycetes</taxon>
        <taxon>Propionibacteriales</taxon>
        <taxon>Nocardioidaceae</taxon>
        <taxon>Nocardioides</taxon>
    </lineage>
</organism>
<dbReference type="RefSeq" id="WP_179530096.1">
    <property type="nucleotide sequence ID" value="NZ_BAAAPP010000002.1"/>
</dbReference>
<accession>A0A7Z0C1J4</accession>
<feature type="signal peptide" evidence="1">
    <location>
        <begin position="1"/>
        <end position="28"/>
    </location>
</feature>
<evidence type="ECO:0000313" key="2">
    <source>
        <dbReference type="EMBL" id="NYI09068.1"/>
    </source>
</evidence>
<keyword evidence="1" id="KW-0732">Signal</keyword>
<evidence type="ECO:0000256" key="1">
    <source>
        <dbReference type="SAM" id="SignalP"/>
    </source>
</evidence>
<feature type="chain" id="PRO_5039542733" description="Lipoprotein" evidence="1">
    <location>
        <begin position="29"/>
        <end position="297"/>
    </location>
</feature>
<proteinExistence type="predicted"/>
<evidence type="ECO:0008006" key="4">
    <source>
        <dbReference type="Google" id="ProtNLM"/>
    </source>
</evidence>
<gene>
    <name evidence="2" type="ORF">BKA05_000583</name>
</gene>
<reference evidence="2 3" key="1">
    <citation type="submission" date="2020-07" db="EMBL/GenBank/DDBJ databases">
        <title>Sequencing the genomes of 1000 actinobacteria strains.</title>
        <authorList>
            <person name="Klenk H.-P."/>
        </authorList>
    </citation>
    <scope>NUCLEOTIDE SEQUENCE [LARGE SCALE GENOMIC DNA]</scope>
    <source>
        <strain evidence="2 3">DSM 18248</strain>
    </source>
</reference>
<protein>
    <recommendedName>
        <fullName evidence="4">Lipoprotein</fullName>
    </recommendedName>
</protein>